<dbReference type="PANTHER" id="PTHR24102:SF28">
    <property type="entry name" value="PHD-TYPE DOMAIN-CONTAINING PROTEIN"/>
    <property type="match status" value="1"/>
</dbReference>
<dbReference type="Pfam" id="PF00628">
    <property type="entry name" value="PHD"/>
    <property type="match status" value="1"/>
</dbReference>
<dbReference type="Pfam" id="PF00538">
    <property type="entry name" value="Linker_histone"/>
    <property type="match status" value="1"/>
</dbReference>
<evidence type="ECO:0000256" key="1">
    <source>
        <dbReference type="ARBA" id="ARBA00020833"/>
    </source>
</evidence>
<protein>
    <recommendedName>
        <fullName evidence="1">Histone H1</fullName>
    </recommendedName>
</protein>
<feature type="compositionally biased region" description="Polar residues" evidence="7">
    <location>
        <begin position="1"/>
        <end position="36"/>
    </location>
</feature>
<dbReference type="InterPro" id="IPR011011">
    <property type="entry name" value="Znf_FYVE_PHD"/>
</dbReference>
<feature type="compositionally biased region" description="Polar residues" evidence="7">
    <location>
        <begin position="85"/>
        <end position="97"/>
    </location>
</feature>
<organism evidence="8 9">
    <name type="scientific">Rhizophagus irregularis (strain DAOM 181602 / DAOM 197198 / MUCL 43194)</name>
    <name type="common">Arbuscular mycorrhizal fungus</name>
    <name type="synonym">Glomus intraradices</name>
    <dbReference type="NCBI Taxonomy" id="747089"/>
    <lineage>
        <taxon>Eukaryota</taxon>
        <taxon>Fungi</taxon>
        <taxon>Fungi incertae sedis</taxon>
        <taxon>Mucoromycota</taxon>
        <taxon>Glomeromycotina</taxon>
        <taxon>Glomeromycetes</taxon>
        <taxon>Glomerales</taxon>
        <taxon>Glomeraceae</taxon>
        <taxon>Rhizophagus</taxon>
    </lineage>
</organism>
<proteinExistence type="predicted"/>
<dbReference type="SUPFAM" id="SSF57903">
    <property type="entry name" value="FYVE/PHD zinc finger"/>
    <property type="match status" value="1"/>
</dbReference>
<dbReference type="Proteomes" id="UP000018888">
    <property type="component" value="Unassembled WGS sequence"/>
</dbReference>
<dbReference type="InterPro" id="IPR019786">
    <property type="entry name" value="Zinc_finger_PHD-type_CS"/>
</dbReference>
<name>A0A2H5S7P0_RHIID</name>
<feature type="region of interest" description="Disordered" evidence="7">
    <location>
        <begin position="1"/>
        <end position="196"/>
    </location>
</feature>
<dbReference type="GO" id="GO:0003677">
    <property type="term" value="F:DNA binding"/>
    <property type="evidence" value="ECO:0007669"/>
    <property type="project" value="InterPro"/>
</dbReference>
<dbReference type="InterPro" id="IPR036390">
    <property type="entry name" value="WH_DNA-bd_sf"/>
</dbReference>
<dbReference type="GO" id="GO:0000786">
    <property type="term" value="C:nucleosome"/>
    <property type="evidence" value="ECO:0007669"/>
    <property type="project" value="InterPro"/>
</dbReference>
<keyword evidence="4" id="KW-0863">Zinc-finger</keyword>
<dbReference type="InterPro" id="IPR001965">
    <property type="entry name" value="Znf_PHD"/>
</dbReference>
<feature type="compositionally biased region" description="Acidic residues" evidence="7">
    <location>
        <begin position="499"/>
        <end position="512"/>
    </location>
</feature>
<dbReference type="PROSITE" id="PS51504">
    <property type="entry name" value="H15"/>
    <property type="match status" value="1"/>
</dbReference>
<dbReference type="CDD" id="cd15502">
    <property type="entry name" value="PHD_Phf1p_Phf2p_like"/>
    <property type="match status" value="1"/>
</dbReference>
<feature type="compositionally biased region" description="Polar residues" evidence="7">
    <location>
        <begin position="167"/>
        <end position="192"/>
    </location>
</feature>
<gene>
    <name evidence="8" type="ORF">GLOIN_2v1673757</name>
</gene>
<reference evidence="8 9" key="2">
    <citation type="journal article" date="2018" name="New Phytol.">
        <title>High intraspecific genome diversity in the model arbuscular mycorrhizal symbiont Rhizophagus irregularis.</title>
        <authorList>
            <person name="Chen E.C.H."/>
            <person name="Morin E."/>
            <person name="Beaudet D."/>
            <person name="Noel J."/>
            <person name="Yildirir G."/>
            <person name="Ndikumana S."/>
            <person name="Charron P."/>
            <person name="St-Onge C."/>
            <person name="Giorgi J."/>
            <person name="Kruger M."/>
            <person name="Marton T."/>
            <person name="Ropars J."/>
            <person name="Grigoriev I.V."/>
            <person name="Hainaut M."/>
            <person name="Henrissat B."/>
            <person name="Roux C."/>
            <person name="Martin F."/>
            <person name="Corradi N."/>
        </authorList>
    </citation>
    <scope>NUCLEOTIDE SEQUENCE [LARGE SCALE GENOMIC DNA]</scope>
    <source>
        <strain evidence="8 9">DAOM 197198</strain>
    </source>
</reference>
<dbReference type="InterPro" id="IPR019787">
    <property type="entry name" value="Znf_PHD-finger"/>
</dbReference>
<dbReference type="STRING" id="747089.A0A2H5S7P0"/>
<feature type="region of interest" description="Disordered" evidence="7">
    <location>
        <begin position="481"/>
        <end position="518"/>
    </location>
</feature>
<dbReference type="SUPFAM" id="SSF46785">
    <property type="entry name" value="Winged helix' DNA-binding domain"/>
    <property type="match status" value="1"/>
</dbReference>
<evidence type="ECO:0000313" key="9">
    <source>
        <dbReference type="Proteomes" id="UP000018888"/>
    </source>
</evidence>
<evidence type="ECO:0000256" key="5">
    <source>
        <dbReference type="ARBA" id="ARBA00022833"/>
    </source>
</evidence>
<sequence>MTSQPTSQVTNSDSKVISTASSSKQVSNIKGNSQIQEEWGDEDGEFELEEDVITPTEQSMGEKQESSEPVENNADDQKDEDANFLNRQQSSINYNNSHKTDDDKPSSKQASSSSSPISQNADAQEDDSSPKTKSGRKVQKPVLFIPEAKKSQSDKRSKTSGKRQRRFSNVSHNVASQNSQQNTLSSASSPEESPNMEVSIKIEQEPEQVVADDTVCIICHDGNSPKHNRIVLCDKCDTPYHQRCHKPSIENRVVEIPDAEWICSKCDDLRGRKRRKVEISATTVSTVGSSSRSYSSEISGDGLTEDQKIAYLSSLPQRVLIDLILIAEKLHPDLPLYPADVKEKIANNAYASDRGSDPRVLTNSTALPHQSFMSQMSIPSQPTQSYSPSSINNNLSRAHLPAVGIDLPSYEEMIVQALASIADPAGSAPRNIFEWMNSSYPLHKNFRASASQALQKAVKKGRVFRIGTVYKINPNYRPAKRTRRFFKRPSSNEPSAYKEDDDDDDDDDDILETDSHGGHDGIYEIAVRLDDNDNFTSVHSLDMEEHPSLTSSAVSSPLPNAISSGHTAVTSPEANSPLDDMPNKIVSVMINEPSASIGSIMSNQSILSPVMGRNIATINNSTDLSSTLLHPPVQQTLPPLSSVNFFGSGYVGNKQNSTFYSPSQTGNYNIGLPSIYNISLSRDRESVQRSGNSSAGAMHLQ</sequence>
<keyword evidence="9" id="KW-1185">Reference proteome</keyword>
<keyword evidence="6" id="KW-0010">Activator</keyword>
<dbReference type="SMART" id="SM00526">
    <property type="entry name" value="H15"/>
    <property type="match status" value="1"/>
</dbReference>
<dbReference type="Gene3D" id="3.30.40.10">
    <property type="entry name" value="Zinc/RING finger domain, C3HC4 (zinc finger)"/>
    <property type="match status" value="1"/>
</dbReference>
<evidence type="ECO:0000256" key="7">
    <source>
        <dbReference type="SAM" id="MobiDB-lite"/>
    </source>
</evidence>
<feature type="compositionally biased region" description="Acidic residues" evidence="7">
    <location>
        <begin position="38"/>
        <end position="52"/>
    </location>
</feature>
<accession>A0A2H5S7P0</accession>
<dbReference type="PROSITE" id="PS50016">
    <property type="entry name" value="ZF_PHD_2"/>
    <property type="match status" value="1"/>
</dbReference>
<comment type="caution">
    <text evidence="8">The sequence shown here is derived from an EMBL/GenBank/DDBJ whole genome shotgun (WGS) entry which is preliminary data.</text>
</comment>
<evidence type="ECO:0000256" key="6">
    <source>
        <dbReference type="ARBA" id="ARBA00023159"/>
    </source>
</evidence>
<keyword evidence="2" id="KW-0597">Phosphoprotein</keyword>
<dbReference type="SMART" id="SM00249">
    <property type="entry name" value="PHD"/>
    <property type="match status" value="1"/>
</dbReference>
<dbReference type="PANTHER" id="PTHR24102">
    <property type="entry name" value="PHD FINGER PROTEIN"/>
    <property type="match status" value="1"/>
</dbReference>
<dbReference type="InterPro" id="IPR005818">
    <property type="entry name" value="Histone_H1/H5_H15"/>
</dbReference>
<dbReference type="EMBL" id="AUPC02000236">
    <property type="protein sequence ID" value="POG64612.1"/>
    <property type="molecule type" value="Genomic_DNA"/>
</dbReference>
<evidence type="ECO:0000313" key="8">
    <source>
        <dbReference type="EMBL" id="POG64612.1"/>
    </source>
</evidence>
<dbReference type="GO" id="GO:0006334">
    <property type="term" value="P:nucleosome assembly"/>
    <property type="evidence" value="ECO:0007669"/>
    <property type="project" value="InterPro"/>
</dbReference>
<dbReference type="Gene3D" id="1.10.10.10">
    <property type="entry name" value="Winged helix-like DNA-binding domain superfamily/Winged helix DNA-binding domain"/>
    <property type="match status" value="1"/>
</dbReference>
<keyword evidence="3" id="KW-0479">Metal-binding</keyword>
<feature type="compositionally biased region" description="Basic and acidic residues" evidence="7">
    <location>
        <begin position="147"/>
        <end position="157"/>
    </location>
</feature>
<keyword evidence="5" id="KW-0862">Zinc</keyword>
<feature type="compositionally biased region" description="Low complexity" evidence="7">
    <location>
        <begin position="107"/>
        <end position="122"/>
    </location>
</feature>
<dbReference type="VEuPathDB" id="FungiDB:RhiirFUN_018116"/>
<evidence type="ECO:0000256" key="2">
    <source>
        <dbReference type="ARBA" id="ARBA00022553"/>
    </source>
</evidence>
<dbReference type="InterPro" id="IPR036388">
    <property type="entry name" value="WH-like_DNA-bd_sf"/>
</dbReference>
<dbReference type="InterPro" id="IPR013083">
    <property type="entry name" value="Znf_RING/FYVE/PHD"/>
</dbReference>
<reference evidence="8 9" key="1">
    <citation type="journal article" date="2013" name="Proc. Natl. Acad. Sci. U.S.A.">
        <title>Genome of an arbuscular mycorrhizal fungus provides insight into the oldest plant symbiosis.</title>
        <authorList>
            <person name="Tisserant E."/>
            <person name="Malbreil M."/>
            <person name="Kuo A."/>
            <person name="Kohler A."/>
            <person name="Symeonidi A."/>
            <person name="Balestrini R."/>
            <person name="Charron P."/>
            <person name="Duensing N."/>
            <person name="Frei Dit Frey N."/>
            <person name="Gianinazzi-Pearson V."/>
            <person name="Gilbert L.B."/>
            <person name="Handa Y."/>
            <person name="Herr J.R."/>
            <person name="Hijri M."/>
            <person name="Koul R."/>
            <person name="Kawaguchi M."/>
            <person name="Krajinski F."/>
            <person name="Lammers P.J."/>
            <person name="Masclaux F.G."/>
            <person name="Murat C."/>
            <person name="Morin E."/>
            <person name="Ndikumana S."/>
            <person name="Pagni M."/>
            <person name="Petitpierre D."/>
            <person name="Requena N."/>
            <person name="Rosikiewicz P."/>
            <person name="Riley R."/>
            <person name="Saito K."/>
            <person name="San Clemente H."/>
            <person name="Shapiro H."/>
            <person name="van Tuinen D."/>
            <person name="Becard G."/>
            <person name="Bonfante P."/>
            <person name="Paszkowski U."/>
            <person name="Shachar-Hill Y.Y."/>
            <person name="Tuskan G.A."/>
            <person name="Young P.W."/>
            <person name="Sanders I.R."/>
            <person name="Henrissat B."/>
            <person name="Rensing S.A."/>
            <person name="Grigoriev I.V."/>
            <person name="Corradi N."/>
            <person name="Roux C."/>
            <person name="Martin F."/>
        </authorList>
    </citation>
    <scope>NUCLEOTIDE SEQUENCE [LARGE SCALE GENOMIC DNA]</scope>
    <source>
        <strain evidence="8 9">DAOM 197198</strain>
    </source>
</reference>
<evidence type="ECO:0000256" key="4">
    <source>
        <dbReference type="ARBA" id="ARBA00022771"/>
    </source>
</evidence>
<dbReference type="SMR" id="A0A2H5S7P0"/>
<dbReference type="GO" id="GO:0008270">
    <property type="term" value="F:zinc ion binding"/>
    <property type="evidence" value="ECO:0007669"/>
    <property type="project" value="UniProtKB-KW"/>
</dbReference>
<dbReference type="AlphaFoldDB" id="A0A2H5S7P0"/>
<evidence type="ECO:0000256" key="3">
    <source>
        <dbReference type="ARBA" id="ARBA00022723"/>
    </source>
</evidence>
<dbReference type="PROSITE" id="PS01359">
    <property type="entry name" value="ZF_PHD_1"/>
    <property type="match status" value="1"/>
</dbReference>